<dbReference type="GO" id="GO:0003677">
    <property type="term" value="F:DNA binding"/>
    <property type="evidence" value="ECO:0007669"/>
    <property type="project" value="InterPro"/>
</dbReference>
<dbReference type="RefSeq" id="WP_111514968.1">
    <property type="nucleotide sequence ID" value="NZ_QFYR01000002.1"/>
</dbReference>
<dbReference type="Gene3D" id="1.10.10.10">
    <property type="entry name" value="Winged helix-like DNA-binding domain superfamily/Winged helix DNA-binding domain"/>
    <property type="match status" value="1"/>
</dbReference>
<dbReference type="InterPro" id="IPR036390">
    <property type="entry name" value="WH_DNA-bd_sf"/>
</dbReference>
<keyword evidence="3" id="KW-1185">Reference proteome</keyword>
<protein>
    <recommendedName>
        <fullName evidence="1">HTH iclR-type domain-containing protein</fullName>
    </recommendedName>
</protein>
<dbReference type="Pfam" id="PF09339">
    <property type="entry name" value="HTH_IclR"/>
    <property type="match status" value="1"/>
</dbReference>
<evidence type="ECO:0000259" key="1">
    <source>
        <dbReference type="Pfam" id="PF09339"/>
    </source>
</evidence>
<dbReference type="OrthoDB" id="5600162at2"/>
<dbReference type="InterPro" id="IPR036388">
    <property type="entry name" value="WH-like_DNA-bd_sf"/>
</dbReference>
<comment type="caution">
    <text evidence="2">The sequence shown here is derived from an EMBL/GenBank/DDBJ whole genome shotgun (WGS) entry which is preliminary data.</text>
</comment>
<proteinExistence type="predicted"/>
<sequence length="161" mass="17773">MEPSQSASAVAKLLAEHYAATGPPIMAELAAVVRSAQTFFPDLEDWAVFLNVLTRAQASPEFAQLSRPALLSRAVPVIPGLGTNVRSVADASGIPRETVRRKVHRLVERGYLEWRDSRLYPTAFAMEQLDPLRMQIYASVAKIWLIVERTRNSSGPSLDPC</sequence>
<evidence type="ECO:0000313" key="3">
    <source>
        <dbReference type="Proteomes" id="UP000249725"/>
    </source>
</evidence>
<dbReference type="GO" id="GO:0006355">
    <property type="term" value="P:regulation of DNA-templated transcription"/>
    <property type="evidence" value="ECO:0007669"/>
    <property type="project" value="InterPro"/>
</dbReference>
<organism evidence="2 3">
    <name type="scientific">Phenylobacterium deserti</name>
    <dbReference type="NCBI Taxonomy" id="1914756"/>
    <lineage>
        <taxon>Bacteria</taxon>
        <taxon>Pseudomonadati</taxon>
        <taxon>Pseudomonadota</taxon>
        <taxon>Alphaproteobacteria</taxon>
        <taxon>Caulobacterales</taxon>
        <taxon>Caulobacteraceae</taxon>
        <taxon>Phenylobacterium</taxon>
    </lineage>
</organism>
<dbReference type="AlphaFoldDB" id="A0A328ACY7"/>
<dbReference type="EMBL" id="QFYR01000002">
    <property type="protein sequence ID" value="RAK52683.1"/>
    <property type="molecule type" value="Genomic_DNA"/>
</dbReference>
<dbReference type="SUPFAM" id="SSF46785">
    <property type="entry name" value="Winged helix' DNA-binding domain"/>
    <property type="match status" value="1"/>
</dbReference>
<gene>
    <name evidence="2" type="ORF">DJ018_10825</name>
</gene>
<dbReference type="Proteomes" id="UP000249725">
    <property type="component" value="Unassembled WGS sequence"/>
</dbReference>
<accession>A0A328ACY7</accession>
<dbReference type="InterPro" id="IPR005471">
    <property type="entry name" value="Tscrpt_reg_IclR_N"/>
</dbReference>
<reference evidence="3" key="1">
    <citation type="submission" date="2018-05" db="EMBL/GenBank/DDBJ databases">
        <authorList>
            <person name="Li X."/>
        </authorList>
    </citation>
    <scope>NUCLEOTIDE SEQUENCE [LARGE SCALE GENOMIC DNA]</scope>
    <source>
        <strain evidence="3">YIM 73061</strain>
    </source>
</reference>
<evidence type="ECO:0000313" key="2">
    <source>
        <dbReference type="EMBL" id="RAK52683.1"/>
    </source>
</evidence>
<name>A0A328ACY7_9CAUL</name>
<feature type="domain" description="HTH iclR-type" evidence="1">
    <location>
        <begin position="85"/>
        <end position="114"/>
    </location>
</feature>